<sequence>MRPSCLTPTLTSFVGTAPGSSSIKPDPVVKPTGGVGPVVSNSDSGATKPTKTSSVGAVPDTTLKPDTTSKTGDLVSIPISKSSVLDPLEPAVSNILPGPSSVNSTVMATESSTEPTVPPPIAVLPTGSSPKALLPTQSATRSKGVPDEAPTTLSSMDSLSSYPSSVLPTATGSPTSVRTQPLPDVSSTTPTEVSVSADGPISKPTKTSSATASITDKISQVPVVNSTIPETATVVNSTIPETATVVNSTSQATVVNSTPEATVVNSTPEATVVNSTPEATVVNSTPEATVVNSTTPETATVAPSWSIPPSAPSAIPVVNSTGLAGTTSLPTGPVTLTTTTSSDANESAKATYAGPESSSSKPTASPSSSSRPSSVSKGTEPPSDSPRPVDSSTAVTSTIRPPPASTPAQKESKPIRPPPPESSSASAPPSQPTTASTPQPFPTWIPKYFTPNNTDQPPLDNAQNITIGFQDVVSADYPDDNETTVQFFKSILWALPPILSLSFNSTITDRIRVSRVEVCNDHPMRNAIALVSFPNDNSMIDKLQMDVGLVSSPINQADDLLIKNAKDSPTEMAKALEMMEVIKKIDHSFDIRSKHCRGRGSEPGTTPGGGDGPRGSGQPRTDTFGDPIPKDKPTPQSSAITGSIVVGAVGFSVMYGAAMFIIARRYKRKKQSHGRSNSVANSQNSSEMGYTGGASPALMGGGLVSREYINYGAGGRDSRGSGRSGMGNSGRTANISAPVAAENSLGWN</sequence>
<feature type="compositionally biased region" description="Gly residues" evidence="1">
    <location>
        <begin position="606"/>
        <end position="615"/>
    </location>
</feature>
<feature type="transmembrane region" description="Helical" evidence="2">
    <location>
        <begin position="639"/>
        <end position="663"/>
    </location>
</feature>
<feature type="compositionally biased region" description="Low complexity" evidence="1">
    <location>
        <begin position="355"/>
        <end position="376"/>
    </location>
</feature>
<evidence type="ECO:0000313" key="3">
    <source>
        <dbReference type="EMBL" id="KAF4512762.1"/>
    </source>
</evidence>
<keyword evidence="2" id="KW-0472">Membrane</keyword>
<comment type="caution">
    <text evidence="3">The sequence shown here is derived from an EMBL/GenBank/DDBJ whole genome shotgun (WGS) entry which is preliminary data.</text>
</comment>
<keyword evidence="2" id="KW-1133">Transmembrane helix</keyword>
<feature type="compositionally biased region" description="Polar residues" evidence="1">
    <location>
        <begin position="40"/>
        <end position="55"/>
    </location>
</feature>
<name>A0A8H4V9A6_9HYPO</name>
<evidence type="ECO:0000256" key="1">
    <source>
        <dbReference type="SAM" id="MobiDB-lite"/>
    </source>
</evidence>
<feature type="compositionally biased region" description="Polar residues" evidence="1">
    <location>
        <begin position="450"/>
        <end position="461"/>
    </location>
</feature>
<feature type="region of interest" description="Disordered" evidence="1">
    <location>
        <begin position="324"/>
        <end position="461"/>
    </location>
</feature>
<feature type="compositionally biased region" description="Polar residues" evidence="1">
    <location>
        <begin position="170"/>
        <end position="179"/>
    </location>
</feature>
<feature type="region of interest" description="Disordered" evidence="1">
    <location>
        <begin position="713"/>
        <end position="748"/>
    </location>
</feature>
<feature type="region of interest" description="Disordered" evidence="1">
    <location>
        <begin position="592"/>
        <end position="638"/>
    </location>
</feature>
<dbReference type="EMBL" id="JAAVMX010000001">
    <property type="protein sequence ID" value="KAF4512762.1"/>
    <property type="molecule type" value="Genomic_DNA"/>
</dbReference>
<feature type="compositionally biased region" description="Low complexity" evidence="1">
    <location>
        <begin position="185"/>
        <end position="208"/>
    </location>
</feature>
<feature type="compositionally biased region" description="Polar residues" evidence="1">
    <location>
        <begin position="1"/>
        <end position="23"/>
    </location>
</feature>
<dbReference type="OrthoDB" id="3366093at2759"/>
<dbReference type="Proteomes" id="UP000557566">
    <property type="component" value="Unassembled WGS sequence"/>
</dbReference>
<proteinExistence type="predicted"/>
<organism evidence="3 4">
    <name type="scientific">Ophiocordyceps sinensis</name>
    <dbReference type="NCBI Taxonomy" id="72228"/>
    <lineage>
        <taxon>Eukaryota</taxon>
        <taxon>Fungi</taxon>
        <taxon>Dikarya</taxon>
        <taxon>Ascomycota</taxon>
        <taxon>Pezizomycotina</taxon>
        <taxon>Sordariomycetes</taxon>
        <taxon>Hypocreomycetidae</taxon>
        <taxon>Hypocreales</taxon>
        <taxon>Ophiocordycipitaceae</taxon>
        <taxon>Ophiocordyceps</taxon>
    </lineage>
</organism>
<evidence type="ECO:0000313" key="4">
    <source>
        <dbReference type="Proteomes" id="UP000557566"/>
    </source>
</evidence>
<gene>
    <name evidence="3" type="ORF">G6O67_000105</name>
</gene>
<reference evidence="3 4" key="1">
    <citation type="journal article" date="2020" name="Genome Biol. Evol.">
        <title>A new high-quality draft genome assembly of the Chinese cordyceps Ophiocordyceps sinensis.</title>
        <authorList>
            <person name="Shu R."/>
            <person name="Zhang J."/>
            <person name="Meng Q."/>
            <person name="Zhang H."/>
            <person name="Zhou G."/>
            <person name="Li M."/>
            <person name="Wu P."/>
            <person name="Zhao Y."/>
            <person name="Chen C."/>
            <person name="Qin Q."/>
        </authorList>
    </citation>
    <scope>NUCLEOTIDE SEQUENCE [LARGE SCALE GENOMIC DNA]</scope>
    <source>
        <strain evidence="3 4">IOZ07</strain>
    </source>
</reference>
<feature type="region of interest" description="Disordered" evidence="1">
    <location>
        <begin position="1"/>
        <end position="74"/>
    </location>
</feature>
<feature type="region of interest" description="Disordered" evidence="1">
    <location>
        <begin position="125"/>
        <end position="208"/>
    </location>
</feature>
<feature type="compositionally biased region" description="Low complexity" evidence="1">
    <location>
        <begin position="422"/>
        <end position="438"/>
    </location>
</feature>
<keyword evidence="2" id="KW-0812">Transmembrane</keyword>
<keyword evidence="4" id="KW-1185">Reference proteome</keyword>
<feature type="compositionally biased region" description="Low complexity" evidence="1">
    <location>
        <begin position="324"/>
        <end position="341"/>
    </location>
</feature>
<dbReference type="AlphaFoldDB" id="A0A8H4V9A6"/>
<feature type="compositionally biased region" description="Low complexity" evidence="1">
    <location>
        <begin position="150"/>
        <end position="169"/>
    </location>
</feature>
<evidence type="ECO:0000256" key="2">
    <source>
        <dbReference type="SAM" id="Phobius"/>
    </source>
</evidence>
<protein>
    <submittedName>
        <fullName evidence="3">Uncharacterized protein</fullName>
    </submittedName>
</protein>
<accession>A0A8H4V9A6</accession>